<feature type="domain" description="Uncharacterized protein TP-0789" evidence="2">
    <location>
        <begin position="65"/>
        <end position="240"/>
    </location>
</feature>
<dbReference type="InterPro" id="IPR033399">
    <property type="entry name" value="TP_0789-like"/>
</dbReference>
<accession>A0A7C3IYH5</accession>
<feature type="signal peptide" evidence="1">
    <location>
        <begin position="1"/>
        <end position="20"/>
    </location>
</feature>
<dbReference type="EMBL" id="DSTU01000008">
    <property type="protein sequence ID" value="HFJ54379.1"/>
    <property type="molecule type" value="Genomic_DNA"/>
</dbReference>
<dbReference type="Pfam" id="PF17131">
    <property type="entry name" value="LolA_like"/>
    <property type="match status" value="1"/>
</dbReference>
<dbReference type="EMBL" id="DSLG01000001">
    <property type="protein sequence ID" value="HEA86395.1"/>
    <property type="molecule type" value="Genomic_DNA"/>
</dbReference>
<feature type="chain" id="PRO_5039820303" evidence="1">
    <location>
        <begin position="21"/>
        <end position="242"/>
    </location>
</feature>
<keyword evidence="4" id="KW-0449">Lipoprotein</keyword>
<proteinExistence type="predicted"/>
<dbReference type="CDD" id="cd16329">
    <property type="entry name" value="LolA_like"/>
    <property type="match status" value="1"/>
</dbReference>
<evidence type="ECO:0000313" key="4">
    <source>
        <dbReference type="EMBL" id="HFJ54379.1"/>
    </source>
</evidence>
<dbReference type="AlphaFoldDB" id="A0A7C3IYH5"/>
<evidence type="ECO:0000259" key="2">
    <source>
        <dbReference type="Pfam" id="PF17131"/>
    </source>
</evidence>
<name>A0A7C3IYH5_UNCW3</name>
<protein>
    <submittedName>
        <fullName evidence="4">Outer membrane lipoprotein-sorting protein</fullName>
    </submittedName>
</protein>
<evidence type="ECO:0000256" key="1">
    <source>
        <dbReference type="SAM" id="SignalP"/>
    </source>
</evidence>
<organism evidence="4">
    <name type="scientific">candidate division WOR-3 bacterium</name>
    <dbReference type="NCBI Taxonomy" id="2052148"/>
    <lineage>
        <taxon>Bacteria</taxon>
        <taxon>Bacteria division WOR-3</taxon>
    </lineage>
</organism>
<keyword evidence="1" id="KW-0732">Signal</keyword>
<gene>
    <name evidence="3" type="ORF">ENP94_00045</name>
    <name evidence="4" type="ORF">ENS16_06815</name>
</gene>
<dbReference type="Gene3D" id="2.50.20.10">
    <property type="entry name" value="Lipoprotein localisation LolA/LolB/LppX"/>
    <property type="match status" value="1"/>
</dbReference>
<sequence>MKRMQAITSVLLCLSAVVSAMSGDEVLDRMREATTASDRRIEAVMRITDKNGRVQERVLRMVMKGDNKLLVRFLEPADLRGVSFMSTSPENMWVYLPAQGRVRRISGSAAEASFGGSDFSYKEMANISFGSSRVQGVPVETELNGVRAYQLLIDDGGTQSRLWVEKERYLPLQVEQLDRDGGVRKRIIFAEFQQEKGVWMPWLIRLENRAKGSVTELRLRSAELNIGIRDSYFSEENMKKGG</sequence>
<reference evidence="4" key="1">
    <citation type="journal article" date="2020" name="mSystems">
        <title>Genome- and Community-Level Interaction Insights into Carbon Utilization and Element Cycling Functions of Hydrothermarchaeota in Hydrothermal Sediment.</title>
        <authorList>
            <person name="Zhou Z."/>
            <person name="Liu Y."/>
            <person name="Xu W."/>
            <person name="Pan J."/>
            <person name="Luo Z.H."/>
            <person name="Li M."/>
        </authorList>
    </citation>
    <scope>NUCLEOTIDE SEQUENCE [LARGE SCALE GENOMIC DNA]</scope>
    <source>
        <strain evidence="3">SpSt-265</strain>
        <strain evidence="4">SpSt-465</strain>
    </source>
</reference>
<evidence type="ECO:0000313" key="3">
    <source>
        <dbReference type="EMBL" id="HEA86395.1"/>
    </source>
</evidence>
<comment type="caution">
    <text evidence="4">The sequence shown here is derived from an EMBL/GenBank/DDBJ whole genome shotgun (WGS) entry which is preliminary data.</text>
</comment>